<feature type="compositionally biased region" description="Low complexity" evidence="1">
    <location>
        <begin position="29"/>
        <end position="44"/>
    </location>
</feature>
<evidence type="ECO:0000259" key="2">
    <source>
        <dbReference type="Pfam" id="PF02627"/>
    </source>
</evidence>
<feature type="region of interest" description="Disordered" evidence="1">
    <location>
        <begin position="24"/>
        <end position="55"/>
    </location>
</feature>
<protein>
    <submittedName>
        <fullName evidence="3">Carboxymuconolactone decarboxylase family protein</fullName>
    </submittedName>
</protein>
<reference evidence="3 4" key="1">
    <citation type="submission" date="2018-09" db="EMBL/GenBank/DDBJ databases">
        <title>Optimization and identification of Corynebacterium falsenii FN1-14 from fish paste.</title>
        <authorList>
            <person name="Daroonpunt R."/>
            <person name="Tanasupawat S."/>
        </authorList>
    </citation>
    <scope>NUCLEOTIDE SEQUENCE [LARGE SCALE GENOMIC DNA]</scope>
    <source>
        <strain evidence="3 4">FN1-14</strain>
    </source>
</reference>
<dbReference type="SUPFAM" id="SSF69118">
    <property type="entry name" value="AhpD-like"/>
    <property type="match status" value="1"/>
</dbReference>
<dbReference type="EMBL" id="QXJK01000002">
    <property type="protein sequence ID" value="RIX36249.1"/>
    <property type="molecule type" value="Genomic_DNA"/>
</dbReference>
<dbReference type="Gene3D" id="1.20.1290.10">
    <property type="entry name" value="AhpD-like"/>
    <property type="match status" value="1"/>
</dbReference>
<accession>A0A418Q951</accession>
<keyword evidence="4" id="KW-1185">Reference proteome</keyword>
<dbReference type="Pfam" id="PF02627">
    <property type="entry name" value="CMD"/>
    <property type="match status" value="1"/>
</dbReference>
<dbReference type="PANTHER" id="PTHR34846:SF10">
    <property type="entry name" value="CYTOPLASMIC PROTEIN"/>
    <property type="match status" value="1"/>
</dbReference>
<dbReference type="AlphaFoldDB" id="A0A418Q951"/>
<evidence type="ECO:0000313" key="4">
    <source>
        <dbReference type="Proteomes" id="UP000285278"/>
    </source>
</evidence>
<dbReference type="PANTHER" id="PTHR34846">
    <property type="entry name" value="4-CARBOXYMUCONOLACTONE DECARBOXYLASE FAMILY PROTEIN (AFU_ORTHOLOGUE AFUA_6G11590)"/>
    <property type="match status" value="1"/>
</dbReference>
<dbReference type="InterPro" id="IPR004675">
    <property type="entry name" value="AhpD_core"/>
</dbReference>
<dbReference type="InterPro" id="IPR003779">
    <property type="entry name" value="CMD-like"/>
</dbReference>
<dbReference type="GO" id="GO:0051920">
    <property type="term" value="F:peroxiredoxin activity"/>
    <property type="evidence" value="ECO:0007669"/>
    <property type="project" value="InterPro"/>
</dbReference>
<dbReference type="OrthoDB" id="9801997at2"/>
<proteinExistence type="predicted"/>
<evidence type="ECO:0000313" key="3">
    <source>
        <dbReference type="EMBL" id="RIX36249.1"/>
    </source>
</evidence>
<evidence type="ECO:0000256" key="1">
    <source>
        <dbReference type="SAM" id="MobiDB-lite"/>
    </source>
</evidence>
<dbReference type="STRING" id="1451189.CFAL_11425"/>
<gene>
    <name evidence="3" type="ORF">D3M95_02980</name>
</gene>
<dbReference type="InterPro" id="IPR029032">
    <property type="entry name" value="AhpD-like"/>
</dbReference>
<dbReference type="NCBIfam" id="TIGR00778">
    <property type="entry name" value="ahpD_dom"/>
    <property type="match status" value="1"/>
</dbReference>
<comment type="caution">
    <text evidence="3">The sequence shown here is derived from an EMBL/GenBank/DDBJ whole genome shotgun (WGS) entry which is preliminary data.</text>
</comment>
<dbReference type="Proteomes" id="UP000285278">
    <property type="component" value="Unassembled WGS sequence"/>
</dbReference>
<sequence>MRDAHFNPASGGLVCAGGIIRGVPPSSPSSPSSASSASSPASAPDHASDRAVPDLNTARPATYKALVGLLRQIRLANREANLDPALTELANVRASQINGCVACLSVHAEQARRAGVAQWKLDVLAGWRGAHDFSPAERAVLELTEVLTEPGRHGGVGVKAEGKTPVMTAIAAAQEHFSAEQIAALEWSIVTINAFNRVSIASDHPVAR</sequence>
<feature type="domain" description="Carboxymuconolactone decarboxylase-like" evidence="2">
    <location>
        <begin position="60"/>
        <end position="145"/>
    </location>
</feature>
<name>A0A418Q951_9CORY</name>
<organism evidence="3 4">
    <name type="scientific">Corynebacterium falsenii</name>
    <dbReference type="NCBI Taxonomy" id="108486"/>
    <lineage>
        <taxon>Bacteria</taxon>
        <taxon>Bacillati</taxon>
        <taxon>Actinomycetota</taxon>
        <taxon>Actinomycetes</taxon>
        <taxon>Mycobacteriales</taxon>
        <taxon>Corynebacteriaceae</taxon>
        <taxon>Corynebacterium</taxon>
    </lineage>
</organism>